<dbReference type="EMBL" id="JH993939">
    <property type="protein sequence ID" value="ELQ75608.1"/>
    <property type="molecule type" value="Genomic_DNA"/>
</dbReference>
<protein>
    <submittedName>
        <fullName evidence="1">Uncharacterized protein</fullName>
    </submittedName>
</protein>
<evidence type="ECO:0000313" key="2">
    <source>
        <dbReference type="Proteomes" id="UP000011185"/>
    </source>
</evidence>
<dbReference type="OrthoDB" id="870at2759"/>
<dbReference type="AlphaFoldDB" id="L7JVV0"/>
<keyword evidence="2" id="KW-1185">Reference proteome</keyword>
<dbReference type="HOGENOM" id="CLU_1504498_0_0_1"/>
<sequence>MMTISVFDKDFTLLYGNPNLNVQGLMKARSREIAYLEKQDHILVGHSKELEVPVMLSVLDKIRVDYLNDYYRFFTYMDNKFFNGYVLDEDCKPKSDKYQVFKKERVKFDVEEKIRAILQDNGTVLCLYAQGRITCCPQFITNTQLYIQYSIPKTEIEMRYSVEKIFGNRQTQGNKYIHV</sequence>
<dbReference type="InterPro" id="IPR036168">
    <property type="entry name" value="AP2_Mu_C_sf"/>
</dbReference>
<name>L7JVV0_TRAHO</name>
<accession>L7JVV0</accession>
<proteinExistence type="predicted"/>
<dbReference type="Proteomes" id="UP000011185">
    <property type="component" value="Unassembled WGS sequence"/>
</dbReference>
<dbReference type="InParanoid" id="L7JVV0"/>
<dbReference type="SUPFAM" id="SSF49447">
    <property type="entry name" value="Second domain of Mu2 adaptin subunit (ap50) of ap2 adaptor"/>
    <property type="match status" value="1"/>
</dbReference>
<evidence type="ECO:0000313" key="1">
    <source>
        <dbReference type="EMBL" id="ELQ75608.1"/>
    </source>
</evidence>
<dbReference type="VEuPathDB" id="MicrosporidiaDB:THOM_1419"/>
<reference evidence="1 2" key="1">
    <citation type="journal article" date="2012" name="PLoS Pathog.">
        <title>The genome of the obligate intracellular parasite Trachipleistophora hominis: new insights into microsporidian genome dynamics and reductive evolution.</title>
        <authorList>
            <person name="Heinz E."/>
            <person name="Williams T.A."/>
            <person name="Nakjang S."/>
            <person name="Noel C.J."/>
            <person name="Swan D.C."/>
            <person name="Goldberg A.V."/>
            <person name="Harris S.R."/>
            <person name="Weinmaier T."/>
            <person name="Markert S."/>
            <person name="Becher D."/>
            <person name="Bernhardt J."/>
            <person name="Dagan T."/>
            <person name="Hacker C."/>
            <person name="Lucocq J.M."/>
            <person name="Schweder T."/>
            <person name="Rattei T."/>
            <person name="Hall N."/>
            <person name="Hirt R.P."/>
            <person name="Embley T.M."/>
        </authorList>
    </citation>
    <scope>NUCLEOTIDE SEQUENCE [LARGE SCALE GENOMIC DNA]</scope>
</reference>
<organism evidence="1 2">
    <name type="scientific">Trachipleistophora hominis</name>
    <name type="common">Microsporidian parasite</name>
    <dbReference type="NCBI Taxonomy" id="72359"/>
    <lineage>
        <taxon>Eukaryota</taxon>
        <taxon>Fungi</taxon>
        <taxon>Fungi incertae sedis</taxon>
        <taxon>Microsporidia</taxon>
        <taxon>Pleistophoridae</taxon>
        <taxon>Trachipleistophora</taxon>
    </lineage>
</organism>
<gene>
    <name evidence="1" type="ORF">THOM_1419</name>
</gene>